<organism evidence="1 2">
    <name type="scientific">Novispirillum itersonii</name>
    <name type="common">Aquaspirillum itersonii</name>
    <dbReference type="NCBI Taxonomy" id="189"/>
    <lineage>
        <taxon>Bacteria</taxon>
        <taxon>Pseudomonadati</taxon>
        <taxon>Pseudomonadota</taxon>
        <taxon>Alphaproteobacteria</taxon>
        <taxon>Rhodospirillales</taxon>
        <taxon>Novispirillaceae</taxon>
        <taxon>Novispirillum</taxon>
    </lineage>
</organism>
<dbReference type="EMBL" id="JACIIX010000005">
    <property type="protein sequence ID" value="MBB6210323.1"/>
    <property type="molecule type" value="Genomic_DNA"/>
</dbReference>
<accession>A0A7W9ZF39</accession>
<protein>
    <submittedName>
        <fullName evidence="1">CRISPR-associated protein Csd2</fullName>
    </submittedName>
</protein>
<dbReference type="RefSeq" id="WP_184263154.1">
    <property type="nucleotide sequence ID" value="NZ_JACIIX010000005.1"/>
</dbReference>
<dbReference type="NCBIfam" id="TIGR02589">
    <property type="entry name" value="cas_Csd2"/>
    <property type="match status" value="1"/>
</dbReference>
<gene>
    <name evidence="1" type="ORF">FHS48_001738</name>
</gene>
<dbReference type="NCBIfam" id="TIGR01595">
    <property type="entry name" value="cas_CT1132"/>
    <property type="match status" value="1"/>
</dbReference>
<dbReference type="InterPro" id="IPR013418">
    <property type="entry name" value="CRISPR-assoc_prot_Cas7/Csd2"/>
</dbReference>
<dbReference type="Proteomes" id="UP000544872">
    <property type="component" value="Unassembled WGS sequence"/>
</dbReference>
<comment type="caution">
    <text evidence="1">The sequence shown here is derived from an EMBL/GenBank/DDBJ whole genome shotgun (WGS) entry which is preliminary data.</text>
</comment>
<keyword evidence="2" id="KW-1185">Reference proteome</keyword>
<evidence type="ECO:0000313" key="2">
    <source>
        <dbReference type="Proteomes" id="UP000544872"/>
    </source>
</evidence>
<reference evidence="1 2" key="1">
    <citation type="submission" date="2020-08" db="EMBL/GenBank/DDBJ databases">
        <title>Genomic Encyclopedia of Type Strains, Phase IV (KMG-IV): sequencing the most valuable type-strain genomes for metagenomic binning, comparative biology and taxonomic classification.</title>
        <authorList>
            <person name="Goeker M."/>
        </authorList>
    </citation>
    <scope>NUCLEOTIDE SEQUENCE [LARGE SCALE GENOMIC DNA]</scope>
    <source>
        <strain evidence="1 2">DSM 11590</strain>
    </source>
</reference>
<evidence type="ECO:0000313" key="1">
    <source>
        <dbReference type="EMBL" id="MBB6210323.1"/>
    </source>
</evidence>
<proteinExistence type="predicted"/>
<dbReference type="AlphaFoldDB" id="A0A7W9ZF39"/>
<dbReference type="Pfam" id="PF05107">
    <property type="entry name" value="Cas_Cas7"/>
    <property type="match status" value="1"/>
</dbReference>
<name>A0A7W9ZF39_NOVIT</name>
<dbReference type="GO" id="GO:0043571">
    <property type="term" value="P:maintenance of CRISPR repeat elements"/>
    <property type="evidence" value="ECO:0007669"/>
    <property type="project" value="InterPro"/>
</dbReference>
<dbReference type="InterPro" id="IPR006482">
    <property type="entry name" value="Cas7_Csh2/Csh2"/>
</dbReference>
<sequence length="288" mass="32187">MTVLQNRYEFVYLFDVTNGNPNGDPDAGNMPRQNFEDQHGIVTDVCIKRKLRNYVDLALGGTPRHDIYVREKAILNEQHQRAYTALEVDAKNFKPTSDPAAAAALTQWMCDTFFDVRTFGAVMTTGVNCGQVRGPLQLTFARSAEPISVQEITVTRMAVTNEKDRESERTMGRKYVVPYALYRLHGYISAPLAERSGFTEADLETVWTALANMFDHDRSASRGEMTARGLKVYRHADRLGSTPAKALLDRVKIGRAPGSTGPARSFDDYVVTWNRDGLPAGVEAIDRF</sequence>